<name>A0A0U1P310_9BACI</name>
<accession>A0A0U1P310</accession>
<protein>
    <submittedName>
        <fullName evidence="1">Uncharacterized protein</fullName>
    </submittedName>
</protein>
<organism evidence="1 2">
    <name type="scientific">Neobacillus massiliamazoniensis</name>
    <dbReference type="NCBI Taxonomy" id="1499688"/>
    <lineage>
        <taxon>Bacteria</taxon>
        <taxon>Bacillati</taxon>
        <taxon>Bacillota</taxon>
        <taxon>Bacilli</taxon>
        <taxon>Bacillales</taxon>
        <taxon>Bacillaceae</taxon>
        <taxon>Neobacillus</taxon>
    </lineage>
</organism>
<dbReference type="EMBL" id="CVRB01000005">
    <property type="protein sequence ID" value="CRK84640.1"/>
    <property type="molecule type" value="Genomic_DNA"/>
</dbReference>
<dbReference type="Proteomes" id="UP000199087">
    <property type="component" value="Unassembled WGS sequence"/>
</dbReference>
<evidence type="ECO:0000313" key="1">
    <source>
        <dbReference type="EMBL" id="CRK84640.1"/>
    </source>
</evidence>
<evidence type="ECO:0000313" key="2">
    <source>
        <dbReference type="Proteomes" id="UP000199087"/>
    </source>
</evidence>
<keyword evidence="2" id="KW-1185">Reference proteome</keyword>
<proteinExistence type="predicted"/>
<sequence length="39" mass="4502">MYVDLGEDYIDKQRQTSIVRHSGRRLENLGYSVTITEAS</sequence>
<reference evidence="2" key="1">
    <citation type="submission" date="2015-05" db="EMBL/GenBank/DDBJ databases">
        <authorList>
            <person name="Urmite Genomes"/>
        </authorList>
    </citation>
    <scope>NUCLEOTIDE SEQUENCE [LARGE SCALE GENOMIC DNA]</scope>
    <source>
        <strain evidence="2">LF1</strain>
    </source>
</reference>
<dbReference type="AlphaFoldDB" id="A0A0U1P310"/>
<gene>
    <name evidence="1" type="ORF">BN000_04685</name>
</gene>